<reference evidence="1 2" key="1">
    <citation type="submission" date="2017-02" db="EMBL/GenBank/DDBJ databases">
        <authorList>
            <person name="Peterson S.W."/>
        </authorList>
    </citation>
    <scope>NUCLEOTIDE SEQUENCE [LARGE SCALE GENOMIC DNA]</scope>
    <source>
        <strain evidence="1 2">DSM 45154</strain>
    </source>
</reference>
<accession>A0A1T4P6Q6</accession>
<name>A0A1T4P6Q6_9ACTN</name>
<sequence>MNLFRWQAVDLLRQPFCPQAGLAPAGLLHTESERLKAVRMQPGHGVRETGASVRFEVVLLAPDGTEERLPLEQAARYPFESVLGRFYSRPALRA</sequence>
<gene>
    <name evidence="1" type="ORF">SAMN02745673_01657</name>
</gene>
<protein>
    <submittedName>
        <fullName evidence="1">Uncharacterized protein</fullName>
    </submittedName>
</protein>
<proteinExistence type="predicted"/>
<keyword evidence="2" id="KW-1185">Reference proteome</keyword>
<dbReference type="Proteomes" id="UP000190637">
    <property type="component" value="Unassembled WGS sequence"/>
</dbReference>
<evidence type="ECO:0000313" key="1">
    <source>
        <dbReference type="EMBL" id="SJZ87270.1"/>
    </source>
</evidence>
<dbReference type="AlphaFoldDB" id="A0A1T4P6Q6"/>
<evidence type="ECO:0000313" key="2">
    <source>
        <dbReference type="Proteomes" id="UP000190637"/>
    </source>
</evidence>
<organism evidence="1 2">
    <name type="scientific">Marinactinospora thermotolerans DSM 45154</name>
    <dbReference type="NCBI Taxonomy" id="1122192"/>
    <lineage>
        <taxon>Bacteria</taxon>
        <taxon>Bacillati</taxon>
        <taxon>Actinomycetota</taxon>
        <taxon>Actinomycetes</taxon>
        <taxon>Streptosporangiales</taxon>
        <taxon>Nocardiopsidaceae</taxon>
        <taxon>Marinactinospora</taxon>
    </lineage>
</organism>
<dbReference type="EMBL" id="FUWS01000004">
    <property type="protein sequence ID" value="SJZ87270.1"/>
    <property type="molecule type" value="Genomic_DNA"/>
</dbReference>